<keyword evidence="5 6" id="KW-0472">Membrane</keyword>
<evidence type="ECO:0000256" key="5">
    <source>
        <dbReference type="ARBA" id="ARBA00023136"/>
    </source>
</evidence>
<evidence type="ECO:0000256" key="2">
    <source>
        <dbReference type="ARBA" id="ARBA00006843"/>
    </source>
</evidence>
<feature type="transmembrane region" description="Helical" evidence="6">
    <location>
        <begin position="97"/>
        <end position="118"/>
    </location>
</feature>
<organism evidence="7 8">
    <name type="scientific">Podarcis lilfordi</name>
    <name type="common">Lilford's wall lizard</name>
    <dbReference type="NCBI Taxonomy" id="74358"/>
    <lineage>
        <taxon>Eukaryota</taxon>
        <taxon>Metazoa</taxon>
        <taxon>Chordata</taxon>
        <taxon>Craniata</taxon>
        <taxon>Vertebrata</taxon>
        <taxon>Euteleostomi</taxon>
        <taxon>Lepidosauria</taxon>
        <taxon>Squamata</taxon>
        <taxon>Bifurcata</taxon>
        <taxon>Unidentata</taxon>
        <taxon>Episquamata</taxon>
        <taxon>Laterata</taxon>
        <taxon>Lacertibaenia</taxon>
        <taxon>Lacertidae</taxon>
        <taxon>Podarcis</taxon>
    </lineage>
</organism>
<keyword evidence="4 6" id="KW-1133">Transmembrane helix</keyword>
<evidence type="ECO:0000256" key="6">
    <source>
        <dbReference type="SAM" id="Phobius"/>
    </source>
</evidence>
<keyword evidence="8" id="KW-1185">Reference proteome</keyword>
<evidence type="ECO:0000313" key="8">
    <source>
        <dbReference type="Proteomes" id="UP001178461"/>
    </source>
</evidence>
<protein>
    <submittedName>
        <fullName evidence="7">265</fullName>
    </submittedName>
</protein>
<dbReference type="Proteomes" id="UP001178461">
    <property type="component" value="Chromosome 13"/>
</dbReference>
<proteinExistence type="inferred from homology"/>
<evidence type="ECO:0000313" key="7">
    <source>
        <dbReference type="EMBL" id="CAI5790995.1"/>
    </source>
</evidence>
<evidence type="ECO:0000256" key="4">
    <source>
        <dbReference type="ARBA" id="ARBA00022989"/>
    </source>
</evidence>
<dbReference type="InterPro" id="IPR007593">
    <property type="entry name" value="CD225/Dispanin_fam"/>
</dbReference>
<dbReference type="EMBL" id="OX395138">
    <property type="protein sequence ID" value="CAI5790995.1"/>
    <property type="molecule type" value="Genomic_DNA"/>
</dbReference>
<feature type="transmembrane region" description="Helical" evidence="6">
    <location>
        <begin position="47"/>
        <end position="68"/>
    </location>
</feature>
<evidence type="ECO:0000256" key="3">
    <source>
        <dbReference type="ARBA" id="ARBA00022692"/>
    </source>
</evidence>
<evidence type="ECO:0000256" key="1">
    <source>
        <dbReference type="ARBA" id="ARBA00004370"/>
    </source>
</evidence>
<comment type="similarity">
    <text evidence="2">Belongs to the CD225/Dispanin family.</text>
</comment>
<keyword evidence="3 6" id="KW-0812">Transmembrane</keyword>
<sequence>MEGEQELKNGTLQQDAAETIVMIPADIQEKDMPAKPPSFHKHRLRSLAIFSIICGCSCIGVLALIYAIKASEKQKAGSQVSAADWARRSRRLSVLSISVWVSLIILAPVSVYLISYLLTQAE</sequence>
<dbReference type="GO" id="GO:0016020">
    <property type="term" value="C:membrane"/>
    <property type="evidence" value="ECO:0007669"/>
    <property type="project" value="UniProtKB-SubCell"/>
</dbReference>
<accession>A0AA35L721</accession>
<reference evidence="7" key="1">
    <citation type="submission" date="2022-12" db="EMBL/GenBank/DDBJ databases">
        <authorList>
            <person name="Alioto T."/>
            <person name="Alioto T."/>
            <person name="Gomez Garrido J."/>
        </authorList>
    </citation>
    <scope>NUCLEOTIDE SEQUENCE</scope>
</reference>
<gene>
    <name evidence="7" type="ORF">PODLI_1B013086</name>
</gene>
<dbReference type="AlphaFoldDB" id="A0AA35L721"/>
<name>A0AA35L721_9SAUR</name>
<comment type="subcellular location">
    <subcellularLocation>
        <location evidence="1">Membrane</location>
    </subcellularLocation>
</comment>
<dbReference type="Pfam" id="PF04505">
    <property type="entry name" value="CD225"/>
    <property type="match status" value="1"/>
</dbReference>